<dbReference type="EMBL" id="BQNB010020978">
    <property type="protein sequence ID" value="GJU01586.1"/>
    <property type="molecule type" value="Genomic_DNA"/>
</dbReference>
<reference evidence="2" key="2">
    <citation type="submission" date="2022-01" db="EMBL/GenBank/DDBJ databases">
        <authorList>
            <person name="Yamashiro T."/>
            <person name="Shiraishi A."/>
            <person name="Satake H."/>
            <person name="Nakayama K."/>
        </authorList>
    </citation>
    <scope>NUCLEOTIDE SEQUENCE</scope>
</reference>
<protein>
    <submittedName>
        <fullName evidence="2">Uncharacterized protein</fullName>
    </submittedName>
</protein>
<gene>
    <name evidence="2" type="ORF">Tco_1111924</name>
</gene>
<name>A0ABQ5IN00_9ASTR</name>
<sequence>EELAIPEQTATGKGISNPLMAGSLPKTTKPTCFLVRGGCVTSVSLLPGHASAGLGLVPAHHILAASLCLIRPGAYCDNMVQAQRPGKPIIRYHEVGLSKTNRKPN</sequence>
<reference evidence="2" key="1">
    <citation type="journal article" date="2022" name="Int. J. Mol. Sci.">
        <title>Draft Genome of Tanacetum Coccineum: Genomic Comparison of Closely Related Tanacetum-Family Plants.</title>
        <authorList>
            <person name="Yamashiro T."/>
            <person name="Shiraishi A."/>
            <person name="Nakayama K."/>
            <person name="Satake H."/>
        </authorList>
    </citation>
    <scope>NUCLEOTIDE SEQUENCE</scope>
</reference>
<evidence type="ECO:0000313" key="2">
    <source>
        <dbReference type="EMBL" id="GJU01586.1"/>
    </source>
</evidence>
<evidence type="ECO:0000256" key="1">
    <source>
        <dbReference type="SAM" id="MobiDB-lite"/>
    </source>
</evidence>
<organism evidence="2 3">
    <name type="scientific">Tanacetum coccineum</name>
    <dbReference type="NCBI Taxonomy" id="301880"/>
    <lineage>
        <taxon>Eukaryota</taxon>
        <taxon>Viridiplantae</taxon>
        <taxon>Streptophyta</taxon>
        <taxon>Embryophyta</taxon>
        <taxon>Tracheophyta</taxon>
        <taxon>Spermatophyta</taxon>
        <taxon>Magnoliopsida</taxon>
        <taxon>eudicotyledons</taxon>
        <taxon>Gunneridae</taxon>
        <taxon>Pentapetalae</taxon>
        <taxon>asterids</taxon>
        <taxon>campanulids</taxon>
        <taxon>Asterales</taxon>
        <taxon>Asteraceae</taxon>
        <taxon>Asteroideae</taxon>
        <taxon>Anthemideae</taxon>
        <taxon>Anthemidinae</taxon>
        <taxon>Tanacetum</taxon>
    </lineage>
</organism>
<feature type="region of interest" description="Disordered" evidence="1">
    <location>
        <begin position="1"/>
        <end position="22"/>
    </location>
</feature>
<dbReference type="Proteomes" id="UP001151760">
    <property type="component" value="Unassembled WGS sequence"/>
</dbReference>
<proteinExistence type="predicted"/>
<keyword evidence="3" id="KW-1185">Reference proteome</keyword>
<comment type="caution">
    <text evidence="2">The sequence shown here is derived from an EMBL/GenBank/DDBJ whole genome shotgun (WGS) entry which is preliminary data.</text>
</comment>
<feature type="non-terminal residue" evidence="2">
    <location>
        <position position="1"/>
    </location>
</feature>
<accession>A0ABQ5IN00</accession>
<evidence type="ECO:0000313" key="3">
    <source>
        <dbReference type="Proteomes" id="UP001151760"/>
    </source>
</evidence>